<protein>
    <submittedName>
        <fullName evidence="1">Uncharacterized protein</fullName>
    </submittedName>
</protein>
<reference evidence="1" key="1">
    <citation type="submission" date="2019-08" db="EMBL/GenBank/DDBJ databases">
        <authorList>
            <person name="Kucharzyk K."/>
            <person name="Murdoch R.W."/>
            <person name="Higgins S."/>
            <person name="Loffler F."/>
        </authorList>
    </citation>
    <scope>NUCLEOTIDE SEQUENCE</scope>
</reference>
<proteinExistence type="predicted"/>
<dbReference type="EMBL" id="VSSQ01003237">
    <property type="protein sequence ID" value="MPM19747.1"/>
    <property type="molecule type" value="Genomic_DNA"/>
</dbReference>
<evidence type="ECO:0000313" key="1">
    <source>
        <dbReference type="EMBL" id="MPM19747.1"/>
    </source>
</evidence>
<comment type="caution">
    <text evidence="1">The sequence shown here is derived from an EMBL/GenBank/DDBJ whole genome shotgun (WGS) entry which is preliminary data.</text>
</comment>
<dbReference type="AlphaFoldDB" id="A0A644XV17"/>
<accession>A0A644XV17</accession>
<sequence length="128" mass="14022">MCLDFECSGNCSQVGPEYCLVHGLGAVFGTLPVVSFPQENLIIGPPFKTEHTRVELVPGITVKAGTDTFGSFGNPCNHYDFTSKKGIIHIDEKFAVLFVDCSQPLHGFHVGFDEFFDGCQTFCLGLFH</sequence>
<organism evidence="1">
    <name type="scientific">bioreactor metagenome</name>
    <dbReference type="NCBI Taxonomy" id="1076179"/>
    <lineage>
        <taxon>unclassified sequences</taxon>
        <taxon>metagenomes</taxon>
        <taxon>ecological metagenomes</taxon>
    </lineage>
</organism>
<name>A0A644XV17_9ZZZZ</name>
<gene>
    <name evidence="1" type="ORF">SDC9_66173</name>
</gene>